<keyword evidence="2 10" id="KW-1003">Cell membrane</keyword>
<keyword evidence="10" id="KW-0406">Ion transport</keyword>
<evidence type="ECO:0000256" key="6">
    <source>
        <dbReference type="ARBA" id="ARBA00023303"/>
    </source>
</evidence>
<evidence type="ECO:0000256" key="9">
    <source>
        <dbReference type="ARBA" id="ARBA00049940"/>
    </source>
</evidence>
<evidence type="ECO:0000313" key="12">
    <source>
        <dbReference type="EMBL" id="MDN3242060.1"/>
    </source>
</evidence>
<dbReference type="PANTHER" id="PTHR28259">
    <property type="entry name" value="FLUORIDE EXPORT PROTEIN 1-RELATED"/>
    <property type="match status" value="1"/>
</dbReference>
<evidence type="ECO:0000256" key="7">
    <source>
        <dbReference type="ARBA" id="ARBA00035120"/>
    </source>
</evidence>
<feature type="transmembrane region" description="Helical" evidence="10">
    <location>
        <begin position="55"/>
        <end position="76"/>
    </location>
</feature>
<name>A0ABT7YTU6_9ACTN</name>
<comment type="caution">
    <text evidence="12">The sequence shown here is derived from an EMBL/GenBank/DDBJ whole genome shotgun (WGS) entry which is preliminary data.</text>
</comment>
<proteinExistence type="inferred from homology"/>
<evidence type="ECO:0000256" key="5">
    <source>
        <dbReference type="ARBA" id="ARBA00023136"/>
    </source>
</evidence>
<feature type="region of interest" description="Disordered" evidence="11">
    <location>
        <begin position="1"/>
        <end position="52"/>
    </location>
</feature>
<evidence type="ECO:0000256" key="4">
    <source>
        <dbReference type="ARBA" id="ARBA00022989"/>
    </source>
</evidence>
<keyword evidence="13" id="KW-1185">Reference proteome</keyword>
<keyword evidence="10" id="KW-0479">Metal-binding</keyword>
<evidence type="ECO:0000256" key="1">
    <source>
        <dbReference type="ARBA" id="ARBA00004651"/>
    </source>
</evidence>
<dbReference type="Proteomes" id="UP001171902">
    <property type="component" value="Unassembled WGS sequence"/>
</dbReference>
<evidence type="ECO:0000256" key="2">
    <source>
        <dbReference type="ARBA" id="ARBA00022475"/>
    </source>
</evidence>
<keyword evidence="10" id="KW-0915">Sodium</keyword>
<organism evidence="12 13">
    <name type="scientific">Glycomyces tritici</name>
    <dbReference type="NCBI Taxonomy" id="2665176"/>
    <lineage>
        <taxon>Bacteria</taxon>
        <taxon>Bacillati</taxon>
        <taxon>Actinomycetota</taxon>
        <taxon>Actinomycetes</taxon>
        <taxon>Glycomycetales</taxon>
        <taxon>Glycomycetaceae</taxon>
        <taxon>Glycomyces</taxon>
    </lineage>
</organism>
<keyword evidence="10" id="KW-0813">Transport</keyword>
<gene>
    <name evidence="10" type="primary">fluC</name>
    <name evidence="10" type="synonym">crcB</name>
    <name evidence="12" type="ORF">QWI33_20225</name>
</gene>
<dbReference type="RefSeq" id="WP_289958961.1">
    <property type="nucleotide sequence ID" value="NZ_JAUEMJ010000006.1"/>
</dbReference>
<keyword evidence="3 10" id="KW-0812">Transmembrane</keyword>
<comment type="subcellular location">
    <subcellularLocation>
        <location evidence="1 10">Cell membrane</location>
        <topology evidence="1 10">Multi-pass membrane protein</topology>
    </subcellularLocation>
</comment>
<dbReference type="HAMAP" id="MF_00454">
    <property type="entry name" value="FluC"/>
    <property type="match status" value="1"/>
</dbReference>
<keyword evidence="4 10" id="KW-1133">Transmembrane helix</keyword>
<evidence type="ECO:0000256" key="10">
    <source>
        <dbReference type="HAMAP-Rule" id="MF_00454"/>
    </source>
</evidence>
<evidence type="ECO:0000256" key="3">
    <source>
        <dbReference type="ARBA" id="ARBA00022692"/>
    </source>
</evidence>
<dbReference type="PANTHER" id="PTHR28259:SF1">
    <property type="entry name" value="FLUORIDE EXPORT PROTEIN 1-RELATED"/>
    <property type="match status" value="1"/>
</dbReference>
<dbReference type="Pfam" id="PF02537">
    <property type="entry name" value="CRCB"/>
    <property type="match status" value="1"/>
</dbReference>
<feature type="compositionally biased region" description="Basic and acidic residues" evidence="11">
    <location>
        <begin position="1"/>
        <end position="30"/>
    </location>
</feature>
<evidence type="ECO:0000256" key="11">
    <source>
        <dbReference type="SAM" id="MobiDB-lite"/>
    </source>
</evidence>
<keyword evidence="5 10" id="KW-0472">Membrane</keyword>
<accession>A0ABT7YTU6</accession>
<evidence type="ECO:0000256" key="8">
    <source>
        <dbReference type="ARBA" id="ARBA00035585"/>
    </source>
</evidence>
<comment type="similarity">
    <text evidence="7 10">Belongs to the fluoride channel Fluc/FEX (TC 1.A.43) family.</text>
</comment>
<protein>
    <recommendedName>
        <fullName evidence="10">Fluoride-specific ion channel FluC</fullName>
    </recommendedName>
</protein>
<keyword evidence="6 10" id="KW-0407">Ion channel</keyword>
<feature type="transmembrane region" description="Helical" evidence="10">
    <location>
        <begin position="88"/>
        <end position="111"/>
    </location>
</feature>
<comment type="catalytic activity">
    <reaction evidence="8">
        <text>fluoride(in) = fluoride(out)</text>
        <dbReference type="Rhea" id="RHEA:76159"/>
        <dbReference type="ChEBI" id="CHEBI:17051"/>
    </reaction>
    <physiologicalReaction direction="left-to-right" evidence="8">
        <dbReference type="Rhea" id="RHEA:76160"/>
    </physiologicalReaction>
</comment>
<comment type="function">
    <text evidence="9 10">Fluoride-specific ion channel. Important for reducing fluoride concentration in the cell, thus reducing its toxicity.</text>
</comment>
<feature type="transmembrane region" description="Helical" evidence="10">
    <location>
        <begin position="153"/>
        <end position="176"/>
    </location>
</feature>
<feature type="transmembrane region" description="Helical" evidence="10">
    <location>
        <begin position="123"/>
        <end position="141"/>
    </location>
</feature>
<dbReference type="InterPro" id="IPR003691">
    <property type="entry name" value="FluC"/>
</dbReference>
<sequence>MPDTSRPPRDREPQRRPPRDRGPQRPPRDRRPGRRPSLNGQSPHHRPSLRGALRAASAPALAAVAAGGAIGALARYGLTVAFPAAPGAFPVATFTANTVGGLLIGVLMITVTEVAPGLGRLRPFVGIGILGGFTTFSTYILDIGRTASAGATALAVVYAFATMAAALLAAAIGMYATRRLVRRRA</sequence>
<comment type="activity regulation">
    <text evidence="10">Na(+) is not transported, but it plays an essential structural role and its presence is essential for fluoride channel function.</text>
</comment>
<feature type="binding site" evidence="10">
    <location>
        <position position="134"/>
    </location>
    <ligand>
        <name>Na(+)</name>
        <dbReference type="ChEBI" id="CHEBI:29101"/>
        <note>structural</note>
    </ligand>
</feature>
<evidence type="ECO:0000313" key="13">
    <source>
        <dbReference type="Proteomes" id="UP001171902"/>
    </source>
</evidence>
<reference evidence="12" key="1">
    <citation type="submission" date="2023-06" db="EMBL/GenBank/DDBJ databases">
        <title>Gycomyces niveus sp.nov., a novel actinomycete isolated from soil in Shouguang.</title>
        <authorList>
            <person name="Yang X."/>
            <person name="Zhao J."/>
        </authorList>
    </citation>
    <scope>NUCLEOTIDE SEQUENCE</scope>
    <source>
        <strain evidence="12">NEAU C2</strain>
    </source>
</reference>
<dbReference type="EMBL" id="JAUEMJ010000006">
    <property type="protein sequence ID" value="MDN3242060.1"/>
    <property type="molecule type" value="Genomic_DNA"/>
</dbReference>
<feature type="binding site" evidence="10">
    <location>
        <position position="131"/>
    </location>
    <ligand>
        <name>Na(+)</name>
        <dbReference type="ChEBI" id="CHEBI:29101"/>
        <note>structural</note>
    </ligand>
</feature>